<evidence type="ECO:0000313" key="3">
    <source>
        <dbReference type="EnsemblMetazoa" id="CLYHEMP004163.1"/>
    </source>
</evidence>
<dbReference type="SUPFAM" id="SSF55797">
    <property type="entry name" value="PR-1-like"/>
    <property type="match status" value="1"/>
</dbReference>
<feature type="domain" description="SCP" evidence="2">
    <location>
        <begin position="32"/>
        <end position="170"/>
    </location>
</feature>
<proteinExistence type="predicted"/>
<dbReference type="EnsemblMetazoa" id="CLYHEMT004163.1">
    <property type="protein sequence ID" value="CLYHEMP004163.1"/>
    <property type="gene ID" value="CLYHEMG004163"/>
</dbReference>
<dbReference type="InterPro" id="IPR035940">
    <property type="entry name" value="CAP_sf"/>
</dbReference>
<reference evidence="3" key="1">
    <citation type="submission" date="2021-01" db="UniProtKB">
        <authorList>
            <consortium name="EnsemblMetazoa"/>
        </authorList>
    </citation>
    <scope>IDENTIFICATION</scope>
</reference>
<dbReference type="GeneID" id="136816351"/>
<evidence type="ECO:0000256" key="1">
    <source>
        <dbReference type="SAM" id="SignalP"/>
    </source>
</evidence>
<dbReference type="InterPro" id="IPR014044">
    <property type="entry name" value="CAP_dom"/>
</dbReference>
<feature type="signal peptide" evidence="1">
    <location>
        <begin position="1"/>
        <end position="28"/>
    </location>
</feature>
<dbReference type="AlphaFoldDB" id="A0A7M5TZI7"/>
<dbReference type="InterPro" id="IPR001283">
    <property type="entry name" value="CRISP-related"/>
</dbReference>
<keyword evidence="1" id="KW-0732">Signal</keyword>
<dbReference type="SMART" id="SM00198">
    <property type="entry name" value="SCP"/>
    <property type="match status" value="1"/>
</dbReference>
<evidence type="ECO:0000313" key="4">
    <source>
        <dbReference type="Proteomes" id="UP000594262"/>
    </source>
</evidence>
<dbReference type="Gene3D" id="3.40.33.10">
    <property type="entry name" value="CAP"/>
    <property type="match status" value="1"/>
</dbReference>
<dbReference type="Pfam" id="PF00188">
    <property type="entry name" value="CAP"/>
    <property type="match status" value="1"/>
</dbReference>
<dbReference type="RefSeq" id="XP_066928776.1">
    <property type="nucleotide sequence ID" value="XM_067072675.1"/>
</dbReference>
<accession>A0A7M5TZI7</accession>
<protein>
    <recommendedName>
        <fullName evidence="2">SCP domain-containing protein</fullName>
    </recommendedName>
</protein>
<dbReference type="Proteomes" id="UP000594262">
    <property type="component" value="Unplaced"/>
</dbReference>
<evidence type="ECO:0000259" key="2">
    <source>
        <dbReference type="SMART" id="SM00198"/>
    </source>
</evidence>
<name>A0A7M5TZI7_9CNID</name>
<feature type="chain" id="PRO_5029545851" description="SCP domain-containing protein" evidence="1">
    <location>
        <begin position="29"/>
        <end position="189"/>
    </location>
</feature>
<keyword evidence="4" id="KW-1185">Reference proteome</keyword>
<dbReference type="OrthoDB" id="5973011at2759"/>
<organism evidence="3 4">
    <name type="scientific">Clytia hemisphaerica</name>
    <dbReference type="NCBI Taxonomy" id="252671"/>
    <lineage>
        <taxon>Eukaryota</taxon>
        <taxon>Metazoa</taxon>
        <taxon>Cnidaria</taxon>
        <taxon>Hydrozoa</taxon>
        <taxon>Hydroidolina</taxon>
        <taxon>Leptothecata</taxon>
        <taxon>Obeliida</taxon>
        <taxon>Clytiidae</taxon>
        <taxon>Clytia</taxon>
    </lineage>
</organism>
<sequence>MDSSNLLNLRTYILILTFILLLLKQINSLKDFTEKNAIDLINKHRITHLGNGASSLQKDFTLTQKAKKLVEKAMKNKGFDKDGYAGVNTYQVCATFGAHVTSRQVVDTWYNEVCDVDFETNDFKPGTESFAQLVWKDTQRVGLAKATGRNKNQTCQYIAGLFRPPGNIDGFYDENVLKGKFDEKYCDEL</sequence>
<dbReference type="PANTHER" id="PTHR10334">
    <property type="entry name" value="CYSTEINE-RICH SECRETORY PROTEIN-RELATED"/>
    <property type="match status" value="1"/>
</dbReference>